<evidence type="ECO:0000256" key="1">
    <source>
        <dbReference type="SAM" id="Phobius"/>
    </source>
</evidence>
<protein>
    <recommendedName>
        <fullName evidence="3">YxeA family protein</fullName>
    </recommendedName>
</protein>
<dbReference type="InterPro" id="IPR006542">
    <property type="entry name" value="DUF1093"/>
</dbReference>
<sequence length="126" mass="14409">MSKPAIKNHWIESVLVVFLVGVTVLSIGWHIYRYGGDYYYMRVNGSSESFPVTVPVGITQNGYVYRGIAKDKYGNRQRLEVHTVADDLGPFHKGQIIRITYNPKFGVTNYKNVFRIFSRVFAGRLS</sequence>
<organism evidence="2">
    <name type="scientific">Lactiplantibacillus plantarum</name>
    <name type="common">Lactobacillus plantarum</name>
    <dbReference type="NCBI Taxonomy" id="1590"/>
    <lineage>
        <taxon>Bacteria</taxon>
        <taxon>Bacillati</taxon>
        <taxon>Bacillota</taxon>
        <taxon>Bacilli</taxon>
        <taxon>Lactobacillales</taxon>
        <taxon>Lactobacillaceae</taxon>
        <taxon>Lactiplantibacillus</taxon>
    </lineage>
</organism>
<keyword evidence="2" id="KW-0614">Plasmid</keyword>
<geneLocation type="plasmid" evidence="2">
    <name>pBM3</name>
</geneLocation>
<proteinExistence type="predicted"/>
<evidence type="ECO:0008006" key="3">
    <source>
        <dbReference type="Google" id="ProtNLM"/>
    </source>
</evidence>
<dbReference type="Gene3D" id="2.40.50.480">
    <property type="match status" value="1"/>
</dbReference>
<dbReference type="NCBIfam" id="TIGR01655">
    <property type="entry name" value="yxeA_fam"/>
    <property type="match status" value="1"/>
</dbReference>
<dbReference type="EMBL" id="KT149389">
    <property type="protein sequence ID" value="ALO75848.1"/>
    <property type="molecule type" value="Genomic_DNA"/>
</dbReference>
<feature type="transmembrane region" description="Helical" evidence="1">
    <location>
        <begin position="13"/>
        <end position="32"/>
    </location>
</feature>
<keyword evidence="1" id="KW-1133">Transmembrane helix</keyword>
<keyword evidence="1" id="KW-0812">Transmembrane</keyword>
<dbReference type="SUPFAM" id="SSF159121">
    <property type="entry name" value="BC4932-like"/>
    <property type="match status" value="1"/>
</dbReference>
<dbReference type="Pfam" id="PF06486">
    <property type="entry name" value="DUF1093"/>
    <property type="match status" value="1"/>
</dbReference>
<keyword evidence="1" id="KW-0472">Membrane</keyword>
<name>A0A0S2MME9_LACPN</name>
<reference evidence="2" key="1">
    <citation type="submission" date="2015-06" db="EMBL/GenBank/DDBJ databases">
        <title>Sequence analysis and characterization of plasmids derived from Lactobacillus plantarum BM4.</title>
        <authorList>
            <person name="Xie Y."/>
            <person name="Zhang H."/>
            <person name="Jin J."/>
        </authorList>
    </citation>
    <scope>NUCLEOTIDE SEQUENCE</scope>
    <source>
        <strain evidence="2">BM4</strain>
        <plasmid evidence="2">pBM3</plasmid>
    </source>
</reference>
<dbReference type="AlphaFoldDB" id="A0A0S2MME9"/>
<dbReference type="InterPro" id="IPR036166">
    <property type="entry name" value="YxeA-like_sf"/>
</dbReference>
<accession>A0A0S2MME9</accession>
<evidence type="ECO:0000313" key="2">
    <source>
        <dbReference type="EMBL" id="ALO75848.1"/>
    </source>
</evidence>